<dbReference type="PANTHER" id="PTHR42791">
    <property type="entry name" value="GNAT FAMILY ACETYLTRANSFERASE"/>
    <property type="match status" value="1"/>
</dbReference>
<sequence length="214" mass="24825">MDLPELHRLRREDFDAVIRTLTECFFEDPLYKVLIPERAQRSEILPEVFDCDANELVQYCDLYSESPDVNGLIMLEDPAERKGVRKYLAERYFAYLTEQRLLEDDESGEIAEHFRKAKDFLSSDWVGKVGPNTIHIVYFAVRKAFHGKGLAHKLISPVLAYADKNGVQIALETHNAANLDMYRHYGFELFDSFSGELPLREYCLVRKPKGDKEE</sequence>
<proteinExistence type="predicted"/>
<dbReference type="Pfam" id="PF00583">
    <property type="entry name" value="Acetyltransf_1"/>
    <property type="match status" value="1"/>
</dbReference>
<reference evidence="2" key="2">
    <citation type="submission" date="2021-04" db="EMBL/GenBank/DDBJ databases">
        <authorList>
            <person name="Gilroy R."/>
        </authorList>
    </citation>
    <scope>NUCLEOTIDE SEQUENCE</scope>
    <source>
        <strain evidence="2">811</strain>
    </source>
</reference>
<gene>
    <name evidence="2" type="ORF">H9741_00155</name>
</gene>
<name>A0A9D2AER8_9FIRM</name>
<accession>A0A9D2AER8</accession>
<comment type="caution">
    <text evidence="2">The sequence shown here is derived from an EMBL/GenBank/DDBJ whole genome shotgun (WGS) entry which is preliminary data.</text>
</comment>
<dbReference type="PANTHER" id="PTHR42791:SF1">
    <property type="entry name" value="N-ACETYLTRANSFERASE DOMAIN-CONTAINING PROTEIN"/>
    <property type="match status" value="1"/>
</dbReference>
<evidence type="ECO:0000259" key="1">
    <source>
        <dbReference type="PROSITE" id="PS51186"/>
    </source>
</evidence>
<dbReference type="SUPFAM" id="SSF55729">
    <property type="entry name" value="Acyl-CoA N-acyltransferases (Nat)"/>
    <property type="match status" value="1"/>
</dbReference>
<dbReference type="AlphaFoldDB" id="A0A9D2AER8"/>
<dbReference type="CDD" id="cd04301">
    <property type="entry name" value="NAT_SF"/>
    <property type="match status" value="1"/>
</dbReference>
<protein>
    <submittedName>
        <fullName evidence="2">GNAT family N-acetyltransferase</fullName>
    </submittedName>
</protein>
<evidence type="ECO:0000313" key="3">
    <source>
        <dbReference type="Proteomes" id="UP000824204"/>
    </source>
</evidence>
<evidence type="ECO:0000313" key="2">
    <source>
        <dbReference type="EMBL" id="HIX06866.1"/>
    </source>
</evidence>
<reference evidence="2" key="1">
    <citation type="journal article" date="2021" name="PeerJ">
        <title>Extensive microbial diversity within the chicken gut microbiome revealed by metagenomics and culture.</title>
        <authorList>
            <person name="Gilroy R."/>
            <person name="Ravi A."/>
            <person name="Getino M."/>
            <person name="Pursley I."/>
            <person name="Horton D.L."/>
            <person name="Alikhan N.F."/>
            <person name="Baker D."/>
            <person name="Gharbi K."/>
            <person name="Hall N."/>
            <person name="Watson M."/>
            <person name="Adriaenssens E.M."/>
            <person name="Foster-Nyarko E."/>
            <person name="Jarju S."/>
            <person name="Secka A."/>
            <person name="Antonio M."/>
            <person name="Oren A."/>
            <person name="Chaudhuri R.R."/>
            <person name="La Ragione R."/>
            <person name="Hildebrand F."/>
            <person name="Pallen M.J."/>
        </authorList>
    </citation>
    <scope>NUCLEOTIDE SEQUENCE</scope>
    <source>
        <strain evidence="2">811</strain>
    </source>
</reference>
<organism evidence="2 3">
    <name type="scientific">Candidatus Borkfalkia faecipullorum</name>
    <dbReference type="NCBI Taxonomy" id="2838510"/>
    <lineage>
        <taxon>Bacteria</taxon>
        <taxon>Bacillati</taxon>
        <taxon>Bacillota</taxon>
        <taxon>Clostridia</taxon>
        <taxon>Christensenellales</taxon>
        <taxon>Christensenellaceae</taxon>
        <taxon>Candidatus Borkfalkia</taxon>
    </lineage>
</organism>
<feature type="domain" description="N-acetyltransferase" evidence="1">
    <location>
        <begin position="71"/>
        <end position="206"/>
    </location>
</feature>
<dbReference type="PROSITE" id="PS51186">
    <property type="entry name" value="GNAT"/>
    <property type="match status" value="1"/>
</dbReference>
<dbReference type="Proteomes" id="UP000824204">
    <property type="component" value="Unassembled WGS sequence"/>
</dbReference>
<dbReference type="InterPro" id="IPR016181">
    <property type="entry name" value="Acyl_CoA_acyltransferase"/>
</dbReference>
<dbReference type="Gene3D" id="3.40.630.30">
    <property type="match status" value="1"/>
</dbReference>
<dbReference type="InterPro" id="IPR000182">
    <property type="entry name" value="GNAT_dom"/>
</dbReference>
<dbReference type="GO" id="GO:0016747">
    <property type="term" value="F:acyltransferase activity, transferring groups other than amino-acyl groups"/>
    <property type="evidence" value="ECO:0007669"/>
    <property type="project" value="InterPro"/>
</dbReference>
<dbReference type="InterPro" id="IPR052523">
    <property type="entry name" value="Trichothecene_AcTrans"/>
</dbReference>
<dbReference type="EMBL" id="DXFX01000002">
    <property type="protein sequence ID" value="HIX06866.1"/>
    <property type="molecule type" value="Genomic_DNA"/>
</dbReference>